<evidence type="ECO:0000313" key="3">
    <source>
        <dbReference type="EMBL" id="ESQ45226.1"/>
    </source>
</evidence>
<keyword evidence="2" id="KW-0732">Signal</keyword>
<dbReference type="EMBL" id="KI517435">
    <property type="protein sequence ID" value="ESQ45226.1"/>
    <property type="molecule type" value="Genomic_DNA"/>
</dbReference>
<keyword evidence="4" id="KW-1185">Reference proteome</keyword>
<organism evidence="3 4">
    <name type="scientific">Eutrema salsugineum</name>
    <name type="common">Saltwater cress</name>
    <name type="synonym">Sisymbrium salsugineum</name>
    <dbReference type="NCBI Taxonomy" id="72664"/>
    <lineage>
        <taxon>Eukaryota</taxon>
        <taxon>Viridiplantae</taxon>
        <taxon>Streptophyta</taxon>
        <taxon>Embryophyta</taxon>
        <taxon>Tracheophyta</taxon>
        <taxon>Spermatophyta</taxon>
        <taxon>Magnoliopsida</taxon>
        <taxon>eudicotyledons</taxon>
        <taxon>Gunneridae</taxon>
        <taxon>Pentapetalae</taxon>
        <taxon>rosids</taxon>
        <taxon>malvids</taxon>
        <taxon>Brassicales</taxon>
        <taxon>Brassicaceae</taxon>
        <taxon>Eutremeae</taxon>
        <taxon>Eutrema</taxon>
    </lineage>
</organism>
<dbReference type="Gramene" id="ESQ45226">
    <property type="protein sequence ID" value="ESQ45226"/>
    <property type="gene ID" value="EUTSA_v10010872mg"/>
</dbReference>
<evidence type="ECO:0000313" key="4">
    <source>
        <dbReference type="Proteomes" id="UP000030689"/>
    </source>
</evidence>
<reference evidence="3 4" key="1">
    <citation type="journal article" date="2013" name="Front. Plant Sci.">
        <title>The Reference Genome of the Halophytic Plant Eutrema salsugineum.</title>
        <authorList>
            <person name="Yang R."/>
            <person name="Jarvis D.E."/>
            <person name="Chen H."/>
            <person name="Beilstein M.A."/>
            <person name="Grimwood J."/>
            <person name="Jenkins J."/>
            <person name="Shu S."/>
            <person name="Prochnik S."/>
            <person name="Xin M."/>
            <person name="Ma C."/>
            <person name="Schmutz J."/>
            <person name="Wing R.A."/>
            <person name="Mitchell-Olds T."/>
            <person name="Schumaker K.S."/>
            <person name="Wang X."/>
        </authorList>
    </citation>
    <scope>NUCLEOTIDE SEQUENCE [LARGE SCALE GENOMIC DNA]</scope>
</reference>
<evidence type="ECO:0008006" key="5">
    <source>
        <dbReference type="Google" id="ProtNLM"/>
    </source>
</evidence>
<evidence type="ECO:0000256" key="1">
    <source>
        <dbReference type="SAM" id="MobiDB-lite"/>
    </source>
</evidence>
<accession>V4NGF8</accession>
<name>V4NGF8_EUTSA</name>
<evidence type="ECO:0000256" key="2">
    <source>
        <dbReference type="SAM" id="SignalP"/>
    </source>
</evidence>
<protein>
    <recommendedName>
        <fullName evidence="5">Transmembrane protein</fullName>
    </recommendedName>
</protein>
<sequence>MVMKKTRQAFLLLSLLHMFLCLSFQARVTEARLRHLGEARMSKPSISVRPPPPCRAPLSPGRVTPLKRPCISVPRPPRRDR</sequence>
<dbReference type="AlphaFoldDB" id="V4NGF8"/>
<gene>
    <name evidence="3" type="ORF">EUTSA_v10010872mg</name>
</gene>
<dbReference type="Proteomes" id="UP000030689">
    <property type="component" value="Unassembled WGS sequence"/>
</dbReference>
<feature type="region of interest" description="Disordered" evidence="1">
    <location>
        <begin position="39"/>
        <end position="81"/>
    </location>
</feature>
<feature type="chain" id="PRO_5004723212" description="Transmembrane protein" evidence="2">
    <location>
        <begin position="32"/>
        <end position="81"/>
    </location>
</feature>
<proteinExistence type="predicted"/>
<feature type="signal peptide" evidence="2">
    <location>
        <begin position="1"/>
        <end position="31"/>
    </location>
</feature>
<dbReference type="KEGG" id="eus:EUTSA_v10010872mg"/>